<evidence type="ECO:0000259" key="5">
    <source>
        <dbReference type="Pfam" id="PF00891"/>
    </source>
</evidence>
<dbReference type="GO" id="GO:0008171">
    <property type="term" value="F:O-methyltransferase activity"/>
    <property type="evidence" value="ECO:0007669"/>
    <property type="project" value="InterPro"/>
</dbReference>
<dbReference type="GO" id="GO:0032259">
    <property type="term" value="P:methylation"/>
    <property type="evidence" value="ECO:0007669"/>
    <property type="project" value="UniProtKB-KW"/>
</dbReference>
<dbReference type="Gene3D" id="3.40.50.150">
    <property type="entry name" value="Vaccinia Virus protein VP39"/>
    <property type="match status" value="1"/>
</dbReference>
<evidence type="ECO:0000256" key="3">
    <source>
        <dbReference type="ARBA" id="ARBA00022691"/>
    </source>
</evidence>
<dbReference type="GO" id="GO:0046983">
    <property type="term" value="F:protein dimerization activity"/>
    <property type="evidence" value="ECO:0007669"/>
    <property type="project" value="InterPro"/>
</dbReference>
<keyword evidence="3" id="KW-0949">S-adenosyl-L-methionine</keyword>
<dbReference type="InterPro" id="IPR001077">
    <property type="entry name" value="COMT_C"/>
</dbReference>
<reference evidence="8" key="1">
    <citation type="journal article" date="2017" name="Nat. Microbiol.">
        <title>Global analysis of biosynthetic gene clusters reveals vast potential of secondary metabolite production in Penicillium species.</title>
        <authorList>
            <person name="Nielsen J.C."/>
            <person name="Grijseels S."/>
            <person name="Prigent S."/>
            <person name="Ji B."/>
            <person name="Dainat J."/>
            <person name="Nielsen K.F."/>
            <person name="Frisvad J.C."/>
            <person name="Workman M."/>
            <person name="Nielsen J."/>
        </authorList>
    </citation>
    <scope>NUCLEOTIDE SEQUENCE [LARGE SCALE GENOMIC DNA]</scope>
    <source>
        <strain evidence="8">IBT 29486</strain>
    </source>
</reference>
<protein>
    <submittedName>
        <fullName evidence="7">Uncharacterized protein</fullName>
    </submittedName>
</protein>
<dbReference type="Proteomes" id="UP000191518">
    <property type="component" value="Unassembled WGS sequence"/>
</dbReference>
<organism evidence="7 8">
    <name type="scientific">Penicillium vulpinum</name>
    <dbReference type="NCBI Taxonomy" id="29845"/>
    <lineage>
        <taxon>Eukaryota</taxon>
        <taxon>Fungi</taxon>
        <taxon>Dikarya</taxon>
        <taxon>Ascomycota</taxon>
        <taxon>Pezizomycotina</taxon>
        <taxon>Eurotiomycetes</taxon>
        <taxon>Eurotiomycetidae</taxon>
        <taxon>Eurotiales</taxon>
        <taxon>Aspergillaceae</taxon>
        <taxon>Penicillium</taxon>
    </lineage>
</organism>
<evidence type="ECO:0000256" key="2">
    <source>
        <dbReference type="ARBA" id="ARBA00022679"/>
    </source>
</evidence>
<keyword evidence="8" id="KW-1185">Reference proteome</keyword>
<dbReference type="InterPro" id="IPR016461">
    <property type="entry name" value="COMT-like"/>
</dbReference>
<feature type="domain" description="O-methyltransferase C-terminal" evidence="5">
    <location>
        <begin position="175"/>
        <end position="382"/>
    </location>
</feature>
<evidence type="ECO:0000313" key="8">
    <source>
        <dbReference type="Proteomes" id="UP000191518"/>
    </source>
</evidence>
<sequence>MMTVVETSVEQKIAVQKDVEDLVAASQIYMQHNDVDGKAKLDLQRKASSLIQTLRGPVPSALAHFEDIVQMAAIRTLMEAGVFHTIPKGGASITAEEISARTSLDKDILIRLMRGVTPRGPFCETGEEEYAHTPYSEAYLTPDISGCFPVMSDFIFGPILQICEFLRQNEWKDTITTRNNPFSLAHNCPGETMFEYLYKNPKQVSRVAKAEATDPEQIAMDIYPWEEKLAAVASGKVAVVDIGGSHGNALRQIKKNTPGLKGRLILQDLEPVILEHGEALSADDFEPMVYDFFKHVQPVRGALIYYFRRVFHDWPDTPESKQILQNTAASMERDSRILIHDIIVPEVGATMSHAWHDISLMAIGGIERTEKNFARLLDSAGLELVKVWRKSGDMLGIVEARLK</sequence>
<dbReference type="SUPFAM" id="SSF53335">
    <property type="entry name" value="S-adenosyl-L-methionine-dependent methyltransferases"/>
    <property type="match status" value="1"/>
</dbReference>
<feature type="active site" description="Proton acceptor" evidence="4">
    <location>
        <position position="312"/>
    </location>
</feature>
<dbReference type="PANTHER" id="PTHR43712">
    <property type="entry name" value="PUTATIVE (AFU_ORTHOLOGUE AFUA_4G14580)-RELATED"/>
    <property type="match status" value="1"/>
</dbReference>
<evidence type="ECO:0000313" key="7">
    <source>
        <dbReference type="EMBL" id="OQE07035.1"/>
    </source>
</evidence>
<evidence type="ECO:0000256" key="1">
    <source>
        <dbReference type="ARBA" id="ARBA00022603"/>
    </source>
</evidence>
<proteinExistence type="predicted"/>
<keyword evidence="2" id="KW-0808">Transferase</keyword>
<dbReference type="Pfam" id="PF00891">
    <property type="entry name" value="Methyltransf_2"/>
    <property type="match status" value="1"/>
</dbReference>
<dbReference type="InterPro" id="IPR036390">
    <property type="entry name" value="WH_DNA-bd_sf"/>
</dbReference>
<dbReference type="Gene3D" id="1.10.10.10">
    <property type="entry name" value="Winged helix-like DNA-binding domain superfamily/Winged helix DNA-binding domain"/>
    <property type="match status" value="1"/>
</dbReference>
<name>A0A1V6RZ47_9EURO</name>
<dbReference type="InterPro" id="IPR036388">
    <property type="entry name" value="WH-like_DNA-bd_sf"/>
</dbReference>
<dbReference type="GO" id="GO:0044550">
    <property type="term" value="P:secondary metabolite biosynthetic process"/>
    <property type="evidence" value="ECO:0007669"/>
    <property type="project" value="UniProtKB-ARBA"/>
</dbReference>
<dbReference type="EMBL" id="MDYP01000015">
    <property type="protein sequence ID" value="OQE07035.1"/>
    <property type="molecule type" value="Genomic_DNA"/>
</dbReference>
<dbReference type="InterPro" id="IPR012967">
    <property type="entry name" value="COMT_dimerisation"/>
</dbReference>
<dbReference type="PANTHER" id="PTHR43712:SF1">
    <property type="entry name" value="HYPOTHETICAL O-METHYLTRANSFERASE (EUROFUNG)-RELATED"/>
    <property type="match status" value="1"/>
</dbReference>
<dbReference type="PIRSF" id="PIRSF005739">
    <property type="entry name" value="O-mtase"/>
    <property type="match status" value="1"/>
</dbReference>
<comment type="caution">
    <text evidence="7">The sequence shown here is derived from an EMBL/GenBank/DDBJ whole genome shotgun (WGS) entry which is preliminary data.</text>
</comment>
<dbReference type="Pfam" id="PF08100">
    <property type="entry name" value="Dimerisation"/>
    <property type="match status" value="1"/>
</dbReference>
<dbReference type="AlphaFoldDB" id="A0A1V6RZ47"/>
<keyword evidence="1" id="KW-0489">Methyltransferase</keyword>
<dbReference type="PROSITE" id="PS51683">
    <property type="entry name" value="SAM_OMT_II"/>
    <property type="match status" value="1"/>
</dbReference>
<gene>
    <name evidence="7" type="ORF">PENVUL_c015G09038</name>
</gene>
<feature type="domain" description="O-methyltransferase dimerisation" evidence="6">
    <location>
        <begin position="65"/>
        <end position="141"/>
    </location>
</feature>
<evidence type="ECO:0000256" key="4">
    <source>
        <dbReference type="PIRSR" id="PIRSR005739-1"/>
    </source>
</evidence>
<evidence type="ECO:0000259" key="6">
    <source>
        <dbReference type="Pfam" id="PF08100"/>
    </source>
</evidence>
<accession>A0A1V6RZ47</accession>
<dbReference type="SUPFAM" id="SSF46785">
    <property type="entry name" value="Winged helix' DNA-binding domain"/>
    <property type="match status" value="1"/>
</dbReference>
<dbReference type="InterPro" id="IPR029063">
    <property type="entry name" value="SAM-dependent_MTases_sf"/>
</dbReference>